<evidence type="ECO:0000313" key="2">
    <source>
        <dbReference type="EMBL" id="OUQ03496.1"/>
    </source>
</evidence>
<gene>
    <name evidence="2" type="ORF">B5E91_12670</name>
</gene>
<protein>
    <recommendedName>
        <fullName evidence="1">PIN domain-containing protein</fullName>
    </recommendedName>
</protein>
<organism evidence="2 3">
    <name type="scientific">Thomasclavelia spiroformis</name>
    <dbReference type="NCBI Taxonomy" id="29348"/>
    <lineage>
        <taxon>Bacteria</taxon>
        <taxon>Bacillati</taxon>
        <taxon>Bacillota</taxon>
        <taxon>Erysipelotrichia</taxon>
        <taxon>Erysipelotrichales</taxon>
        <taxon>Coprobacillaceae</taxon>
        <taxon>Thomasclavelia</taxon>
    </lineage>
</organism>
<sequence length="1189" mass="139186">MGIQILEVLSNIVISLFSSQLYDGKISILEKKRLEDFQKEITDWAREYIIRHDGTVLTSSDFEIFLSQYNLIENIFSHISESSDGISKGEFIKNQINLFHRAQAHPENNRIDTDDILREFMTCLYDRIDKFFLENLSQNGKYLACKFEKKDAVILEKLNENNKQTNEKFDTVIQYLKNGSKIHDSELVFSIFQKISSGLLTGKVDEVLDIWPLLVGKSNDLENGIAYLLNLFSEKTPIYVNFYDIQNNVEDNRIYEYVCRISIYVNMWRNNNNEIKKVSNRISELGHIAQSLLDKRQEDFYVLEKSERKDMPNYTYNILNNYPTEQWLVNRICLLNISNSSFIRTSDIIKQLIEVPDNIIDEIIILRSEILEACSATNHDLAEKVYNDVYRLIEITNYISKDIKIAIFEILLRSALMISIKKAKEASKIVPDDIKKAKGIELLLLQVKLEIGTLDFDELIKVCMKHEEYWLFNNYVIKNINKDSLEMKKLIEKYRFVIDLDPSIFLIYVQLVKKYDGHDNAVELLNEHKQSYGEILEFLIESLRIEFDEKKLDSIVMEYKNGNLKCIFSDGLLELIKVMCHYKKYKNILEIIDKKEIMGNITNELLKYKAIALYNTNHEIESLSVFTKLFEDGNHSEEIVYYILALSCNNRREVPFEVLMCAEQSENPQILMLAANVFVIENNVEKAFKMNLKAMLRTTDYQSEAFNQYIGIEISENQFEKTIINVTDIDTVVQLLDLNDETKKSTYAIHSLNLLPEEPYVWGNATHIYKETAIMYGLLRKKKGDTVVIDSHSYKIEEILPLKVYFFRFSMEKVVANGKAKMLSVPTTENDRIDVQKFVQVLKEEIGDNENQYVWLEQYKDLNKLPVPFFFCKNFVRATYFQLVSLMLVDKTILYRESVDNIPQQYGNYIFSYAALVILYKLGWSYSSDKSKYAIPSTMKKEIFAEVEEIIRENTKDHVTFMEVRNEQLYFVESTENEKDQSMKEAVEFKRYSEKYTTLDNDSDLHLDNDSHSIIKEMLGISDYDSIIIAKNNGRILVTAEEIVSRICHMPEINVPTNGIANFLAKETNDIDKLLMYVRKMVEYKCTVPFTIHTINRILDFFEEANQEEKKSIIEQWSEILQLPIEDEQYKSVMIACIQNCLAYLNSEEDRLTPIGKSLLFFWLKYTRQKILVNRNENGEFITQIVKEE</sequence>
<dbReference type="InterPro" id="IPR048987">
    <property type="entry name" value="PIN-TPR-GreABC"/>
</dbReference>
<name>A0A1Y4QE27_9FIRM</name>
<proteinExistence type="predicted"/>
<comment type="caution">
    <text evidence="2">The sequence shown here is derived from an EMBL/GenBank/DDBJ whole genome shotgun (WGS) entry which is preliminary data.</text>
</comment>
<evidence type="ECO:0000259" key="1">
    <source>
        <dbReference type="Pfam" id="PF20698"/>
    </source>
</evidence>
<dbReference type="Pfam" id="PF20698">
    <property type="entry name" value="PIN-TPR-GreABC"/>
    <property type="match status" value="1"/>
</dbReference>
<dbReference type="RefSeq" id="WP_087258361.1">
    <property type="nucleotide sequence ID" value="NZ_JBKXQP010000030.1"/>
</dbReference>
<feature type="domain" description="PIN" evidence="1">
    <location>
        <begin position="916"/>
        <end position="1039"/>
    </location>
</feature>
<dbReference type="AlphaFoldDB" id="A0A1Y4QE27"/>
<dbReference type="EMBL" id="NFLB01000019">
    <property type="protein sequence ID" value="OUQ03496.1"/>
    <property type="molecule type" value="Genomic_DNA"/>
</dbReference>
<reference evidence="3" key="1">
    <citation type="submission" date="2017-04" db="EMBL/GenBank/DDBJ databases">
        <title>Function of individual gut microbiota members based on whole genome sequencing of pure cultures obtained from chicken caecum.</title>
        <authorList>
            <person name="Medvecky M."/>
            <person name="Cejkova D."/>
            <person name="Polansky O."/>
            <person name="Karasova D."/>
            <person name="Kubasova T."/>
            <person name="Cizek A."/>
            <person name="Rychlik I."/>
        </authorList>
    </citation>
    <scope>NUCLEOTIDE SEQUENCE [LARGE SCALE GENOMIC DNA]</scope>
    <source>
        <strain evidence="3">An149</strain>
    </source>
</reference>
<evidence type="ECO:0000313" key="3">
    <source>
        <dbReference type="Proteomes" id="UP000196258"/>
    </source>
</evidence>
<accession>A0A1Y4QE27</accession>
<dbReference type="Proteomes" id="UP000196258">
    <property type="component" value="Unassembled WGS sequence"/>
</dbReference>